<dbReference type="InterPro" id="IPR011009">
    <property type="entry name" value="Kinase-like_dom_sf"/>
</dbReference>
<sequence length="297" mass="32998">MLERPPDVTDDEVLGLVHQHWEPRADAVEHLPVGWGAHHWRVDVAGEPTLFLTLDPDLPRHTLASLEAAYSSAASLDLDFVWPSRPGSSGAYVVALGSRKASVTGWLEGSRPTESVAELPSLLAELHAAPRPAGARTWSTEVEPRLGDLLRDLLQQEWSGPLGPAARELVGEHLVQIGTWAREHARLLALADPSTYVVTHGEPHVRNQWLAQGRTWLIDWESLVLAPRERDLATLVHEGRDVAHDREMVRLFDLEWRLGEIWSFARWLQGPHVGDADDRTALGGLTGELTRPHFDEG</sequence>
<dbReference type="SUPFAM" id="SSF56112">
    <property type="entry name" value="Protein kinase-like (PK-like)"/>
    <property type="match status" value="1"/>
</dbReference>
<comment type="caution">
    <text evidence="1">The sequence shown here is derived from an EMBL/GenBank/DDBJ whole genome shotgun (WGS) entry which is preliminary data.</text>
</comment>
<evidence type="ECO:0000313" key="2">
    <source>
        <dbReference type="Proteomes" id="UP000636918"/>
    </source>
</evidence>
<dbReference type="RefSeq" id="WP_201932472.1">
    <property type="nucleotide sequence ID" value="NZ_JAERSG010000001.1"/>
</dbReference>
<keyword evidence="2" id="KW-1185">Reference proteome</keyword>
<organism evidence="1 2">
    <name type="scientific">Nocardioides baculatus</name>
    <dbReference type="NCBI Taxonomy" id="2801337"/>
    <lineage>
        <taxon>Bacteria</taxon>
        <taxon>Bacillati</taxon>
        <taxon>Actinomycetota</taxon>
        <taxon>Actinomycetes</taxon>
        <taxon>Propionibacteriales</taxon>
        <taxon>Nocardioidaceae</taxon>
        <taxon>Nocardioides</taxon>
    </lineage>
</organism>
<protein>
    <recommendedName>
        <fullName evidence="3">Aminoglycoside phosphotransferase</fullName>
    </recommendedName>
</protein>
<dbReference type="EMBL" id="JAERSG010000001">
    <property type="protein sequence ID" value="MBL0746236.1"/>
    <property type="molecule type" value="Genomic_DNA"/>
</dbReference>
<accession>A0ABS1L3G2</accession>
<name>A0ABS1L3G2_9ACTN</name>
<proteinExistence type="predicted"/>
<gene>
    <name evidence="1" type="ORF">JI751_01320</name>
</gene>
<evidence type="ECO:0000313" key="1">
    <source>
        <dbReference type="EMBL" id="MBL0746236.1"/>
    </source>
</evidence>
<reference evidence="1 2" key="1">
    <citation type="submission" date="2021-01" db="EMBL/GenBank/DDBJ databases">
        <title>Genome seq and assembly of Nocardiodes sp. G10.</title>
        <authorList>
            <person name="Chhetri G."/>
        </authorList>
    </citation>
    <scope>NUCLEOTIDE SEQUENCE [LARGE SCALE GENOMIC DNA]</scope>
    <source>
        <strain evidence="1 2">G10</strain>
    </source>
</reference>
<dbReference type="Gene3D" id="1.10.510.10">
    <property type="entry name" value="Transferase(Phosphotransferase) domain 1"/>
    <property type="match status" value="1"/>
</dbReference>
<evidence type="ECO:0008006" key="3">
    <source>
        <dbReference type="Google" id="ProtNLM"/>
    </source>
</evidence>
<dbReference type="Proteomes" id="UP000636918">
    <property type="component" value="Unassembled WGS sequence"/>
</dbReference>